<evidence type="ECO:0000313" key="2">
    <source>
        <dbReference type="EMBL" id="KFD62595.1"/>
    </source>
</evidence>
<protein>
    <submittedName>
        <fullName evidence="1">Uncharacterized protein</fullName>
    </submittedName>
</protein>
<feature type="non-terminal residue" evidence="1">
    <location>
        <position position="1"/>
    </location>
</feature>
<keyword evidence="3" id="KW-1185">Reference proteome</keyword>
<dbReference type="AlphaFoldDB" id="A0A085MKY3"/>
<dbReference type="EMBL" id="KL367592">
    <property type="protein sequence ID" value="KFD62595.1"/>
    <property type="molecule type" value="Genomic_DNA"/>
</dbReference>
<evidence type="ECO:0000313" key="3">
    <source>
        <dbReference type="Proteomes" id="UP000030764"/>
    </source>
</evidence>
<evidence type="ECO:0000313" key="1">
    <source>
        <dbReference type="EMBL" id="KFD57879.1"/>
    </source>
</evidence>
<reference evidence="1 3" key="1">
    <citation type="journal article" date="2014" name="Nat. Genet.">
        <title>Genome and transcriptome of the porcine whipworm Trichuris suis.</title>
        <authorList>
            <person name="Jex A.R."/>
            <person name="Nejsum P."/>
            <person name="Schwarz E.M."/>
            <person name="Hu L."/>
            <person name="Young N.D."/>
            <person name="Hall R.S."/>
            <person name="Korhonen P.K."/>
            <person name="Liao S."/>
            <person name="Thamsborg S."/>
            <person name="Xia J."/>
            <person name="Xu P."/>
            <person name="Wang S."/>
            <person name="Scheerlinck J.P."/>
            <person name="Hofmann A."/>
            <person name="Sternberg P.W."/>
            <person name="Wang J."/>
            <person name="Gasser R.B."/>
        </authorList>
    </citation>
    <scope>NUCLEOTIDE SEQUENCE [LARGE SCALE GENOMIC DNA]</scope>
    <source>
        <strain evidence="2">DCEP-RM93F</strain>
        <strain evidence="1">DCEP-RM93M</strain>
    </source>
</reference>
<dbReference type="EMBL" id="KL363186">
    <property type="protein sequence ID" value="KFD57879.1"/>
    <property type="molecule type" value="Genomic_DNA"/>
</dbReference>
<dbReference type="Proteomes" id="UP000030758">
    <property type="component" value="Unassembled WGS sequence"/>
</dbReference>
<gene>
    <name evidence="1" type="ORF">M513_01112</name>
    <name evidence="2" type="ORF">M514_01112</name>
</gene>
<name>A0A085MKY3_9BILA</name>
<feature type="non-terminal residue" evidence="1">
    <location>
        <position position="81"/>
    </location>
</feature>
<sequence>VGRFIRTFHQLKIFQCRGVRLQINRFRQRKEGGQNLWLSGRIGRYFVAEEVRRRSVCWPAAHLLTPFRSVVQRYDHQCWDL</sequence>
<dbReference type="Proteomes" id="UP000030764">
    <property type="component" value="Unassembled WGS sequence"/>
</dbReference>
<organism evidence="1 3">
    <name type="scientific">Trichuris suis</name>
    <name type="common">pig whipworm</name>
    <dbReference type="NCBI Taxonomy" id="68888"/>
    <lineage>
        <taxon>Eukaryota</taxon>
        <taxon>Metazoa</taxon>
        <taxon>Ecdysozoa</taxon>
        <taxon>Nematoda</taxon>
        <taxon>Enoplea</taxon>
        <taxon>Dorylaimia</taxon>
        <taxon>Trichinellida</taxon>
        <taxon>Trichuridae</taxon>
        <taxon>Trichuris</taxon>
    </lineage>
</organism>
<proteinExistence type="predicted"/>
<accession>A0A085MKY3</accession>